<dbReference type="Proteomes" id="UP001642360">
    <property type="component" value="Unassembled WGS sequence"/>
</dbReference>
<dbReference type="EMBL" id="CAUOFW020008390">
    <property type="protein sequence ID" value="CAK9182571.1"/>
    <property type="molecule type" value="Genomic_DNA"/>
</dbReference>
<dbReference type="AlphaFoldDB" id="A0ABC8UNF4"/>
<reference evidence="1 2" key="1">
    <citation type="submission" date="2024-02" db="EMBL/GenBank/DDBJ databases">
        <authorList>
            <person name="Vignale AGUSTIN F."/>
            <person name="Sosa J E."/>
            <person name="Modenutti C."/>
        </authorList>
    </citation>
    <scope>NUCLEOTIDE SEQUENCE [LARGE SCALE GENOMIC DNA]</scope>
</reference>
<evidence type="ECO:0000313" key="1">
    <source>
        <dbReference type="EMBL" id="CAK9182571.1"/>
    </source>
</evidence>
<organism evidence="1 2">
    <name type="scientific">Ilex paraguariensis</name>
    <name type="common">yerba mate</name>
    <dbReference type="NCBI Taxonomy" id="185542"/>
    <lineage>
        <taxon>Eukaryota</taxon>
        <taxon>Viridiplantae</taxon>
        <taxon>Streptophyta</taxon>
        <taxon>Embryophyta</taxon>
        <taxon>Tracheophyta</taxon>
        <taxon>Spermatophyta</taxon>
        <taxon>Magnoliopsida</taxon>
        <taxon>eudicotyledons</taxon>
        <taxon>Gunneridae</taxon>
        <taxon>Pentapetalae</taxon>
        <taxon>asterids</taxon>
        <taxon>campanulids</taxon>
        <taxon>Aquifoliales</taxon>
        <taxon>Aquifoliaceae</taxon>
        <taxon>Ilex</taxon>
    </lineage>
</organism>
<sequence length="206" mass="23004">GEMATFEKDEVPMLSATYSQVDEDEDSQLRRFASRMRSASLTIPMNSMESYENENNLVGHTGPLRNERKTPFIQMSGPLYGRKHENLFRPNQGAIQMTRPTVDKYPSSNGVGPKDWPDNSYAGKNEHLLKSGQLGMCNDPYCTTCPTYSNFKGQQKNSKSSVIFDPKIWILAVSTIDTTPGSFPEIFLMGTQHIAGLSPLTNLRVS</sequence>
<accession>A0ABC8UNF4</accession>
<gene>
    <name evidence="1" type="ORF">ILEXP_LOCUS52781</name>
</gene>
<proteinExistence type="predicted"/>
<protein>
    <recommendedName>
        <fullName evidence="3">Prolactin receptor</fullName>
    </recommendedName>
</protein>
<comment type="caution">
    <text evidence="1">The sequence shown here is derived from an EMBL/GenBank/DDBJ whole genome shotgun (WGS) entry which is preliminary data.</text>
</comment>
<evidence type="ECO:0000313" key="2">
    <source>
        <dbReference type="Proteomes" id="UP001642360"/>
    </source>
</evidence>
<feature type="non-terminal residue" evidence="1">
    <location>
        <position position="1"/>
    </location>
</feature>
<evidence type="ECO:0008006" key="3">
    <source>
        <dbReference type="Google" id="ProtNLM"/>
    </source>
</evidence>
<name>A0ABC8UNF4_9AQUA</name>
<keyword evidence="2" id="KW-1185">Reference proteome</keyword>